<evidence type="ECO:0000313" key="2">
    <source>
        <dbReference type="EMBL" id="TQL57165.1"/>
    </source>
</evidence>
<protein>
    <recommendedName>
        <fullName evidence="4">Ig-like domain-containing protein</fullName>
    </recommendedName>
</protein>
<reference evidence="2 3" key="1">
    <citation type="submission" date="2019-06" db="EMBL/GenBank/DDBJ databases">
        <title>Sequencing the genomes of 1000 actinobacteria strains.</title>
        <authorList>
            <person name="Klenk H.-P."/>
        </authorList>
    </citation>
    <scope>NUCLEOTIDE SEQUENCE [LARGE SCALE GENOMIC DNA]</scope>
    <source>
        <strain evidence="2 3">DSM 4813</strain>
    </source>
</reference>
<dbReference type="EMBL" id="VFOS01000005">
    <property type="protein sequence ID" value="TQL57165.1"/>
    <property type="molecule type" value="Genomic_DNA"/>
</dbReference>
<dbReference type="GO" id="GO:0005975">
    <property type="term" value="P:carbohydrate metabolic process"/>
    <property type="evidence" value="ECO:0007669"/>
    <property type="project" value="InterPro"/>
</dbReference>
<comment type="caution">
    <text evidence="2">The sequence shown here is derived from an EMBL/GenBank/DDBJ whole genome shotgun (WGS) entry which is preliminary data.</text>
</comment>
<feature type="chain" id="PRO_5022167801" description="Ig-like domain-containing protein" evidence="1">
    <location>
        <begin position="34"/>
        <end position="1195"/>
    </location>
</feature>
<evidence type="ECO:0008006" key="4">
    <source>
        <dbReference type="Google" id="ProtNLM"/>
    </source>
</evidence>
<evidence type="ECO:0000313" key="3">
    <source>
        <dbReference type="Proteomes" id="UP000315389"/>
    </source>
</evidence>
<dbReference type="OrthoDB" id="614750at2"/>
<sequence length="1195" mass="126223">MSAMFSRTATARRLLAGFGTGALLLGTIVPAAASPSGEHLADDRGLGARLSDIVAGTYESVAGRLQPSGYAATSLTGEYEGMYARDASIQSLAMLKAGQTDASRSILKYLIDYGTAKNLERAPRHLPAEEYVAAAAVPALSGNPDLPVSSFMGLTDSALLKINGPSNGAALSFTAPTSAVTKVKLGLLAKGTSGTTTVTIRAARDWGATALASATVSNATFYSSADVPSWVTFDFGAGASLTSGQTYYITMQSTAEPSGSIVQWWGNQGGGSGSTRTYNFDSGNWASNPIPGRGAYQLFTAQGAVGGQDQADASRGLFQVQGPAHQAAQSFTLADQTLTSVWIPVSSQSDSGTLRVSVRTDRTQAGTQVAQGTADLSGVGTSKQWIKVPLTLDSGATVSPGTTYSLVVGADVADPAKQVVWHGAGSTIAAVGAGWNYDSVAYGGWHAEDKSLAFAVNSPTAPASVGPRYTTSPATKVTTIGGDQRVTQTFTADQTLTGLDVFLGTTAVDGDVQVTIADSTNRTSQAVIEASELTAEGGWHRLRFSTLGLPTNAATGDGTYRVTLAAPDSAAGSVDVYGVPGSTVSPGISASRIEGSSSTALSGTLALQPLSLVYSGEQMTDQPDGNYMLISAWSTYVEANPGDQQFIADTYPTIKRWADNYWDTSKYVNTSLKLIYDPEFEHSLRSWHIPTYDLITNVFASQALHQLSAIAEDIPGEASAAHNWGERSTWLTEGINENLTAIVDGKKIYAELYWLGPQDSNPSTRPGLNDARDFKVGYSWVNLAPVAANWYATDWEIMENTYDAYLEYGSVEWENTVDSQKDLMLKMDSIEDTWQPRNEIEPQIWRRHAVIGKGLGWEYTLAAKLGRADRLATMNHFLETQTPGDVLGEFYYKQGPSDVGNQEQSSWWLIGILNAFPRSVTGQTPVISGEARAGQVLSVQPGTWTDGTELTYEWFADGATVAGATAATFTPTANEVGKRITVAVTGTKPGYEPATLISDPTATVLAAKVDPEPPATPVITAGKLTITGSATVGKLLVVNPGTWSPSATRLTYQWLANGAAVEGATSTTLSVPASVVGKRISVRVTGTYPRATQVTATSASTAATSKGKLVHKKVKITGKTKAGKKLRAKLAAWGPAPVKLTYRWYAGAKRIKGATKKTLKVKKAHRGKKITVKVTGSKAGYVTKTVTSKAKRIRR</sequence>
<gene>
    <name evidence="2" type="ORF">FB461_2285</name>
</gene>
<proteinExistence type="predicted"/>
<accession>A0A542ZA22</accession>
<keyword evidence="3" id="KW-1185">Reference proteome</keyword>
<keyword evidence="1" id="KW-0732">Signal</keyword>
<dbReference type="Gene3D" id="2.60.40.2700">
    <property type="match status" value="3"/>
</dbReference>
<organism evidence="2 3">
    <name type="scientific">Rarobacter faecitabidus</name>
    <dbReference type="NCBI Taxonomy" id="13243"/>
    <lineage>
        <taxon>Bacteria</taxon>
        <taxon>Bacillati</taxon>
        <taxon>Actinomycetota</taxon>
        <taxon>Actinomycetes</taxon>
        <taxon>Micrococcales</taxon>
        <taxon>Rarobacteraceae</taxon>
        <taxon>Rarobacter</taxon>
    </lineage>
</organism>
<feature type="signal peptide" evidence="1">
    <location>
        <begin position="1"/>
        <end position="33"/>
    </location>
</feature>
<evidence type="ECO:0000256" key="1">
    <source>
        <dbReference type="SAM" id="SignalP"/>
    </source>
</evidence>
<dbReference type="AlphaFoldDB" id="A0A542ZA22"/>
<dbReference type="SUPFAM" id="SSF48208">
    <property type="entry name" value="Six-hairpin glycosidases"/>
    <property type="match status" value="1"/>
</dbReference>
<name>A0A542ZA22_RARFA</name>
<dbReference type="Proteomes" id="UP000315389">
    <property type="component" value="Unassembled WGS sequence"/>
</dbReference>
<dbReference type="RefSeq" id="WP_142122144.1">
    <property type="nucleotide sequence ID" value="NZ_BAAASV010000002.1"/>
</dbReference>
<dbReference type="InterPro" id="IPR008928">
    <property type="entry name" value="6-hairpin_glycosidase_sf"/>
</dbReference>